<dbReference type="GeneID" id="72183749"/>
<evidence type="ECO:0000313" key="5">
    <source>
        <dbReference type="Proteomes" id="UP000830729"/>
    </source>
</evidence>
<dbReference type="EMBL" id="CP096659">
    <property type="protein sequence ID" value="UPV74678.1"/>
    <property type="molecule type" value="Genomic_DNA"/>
</dbReference>
<dbReference type="Gene3D" id="3.40.50.1820">
    <property type="entry name" value="alpha/beta hydrolase"/>
    <property type="match status" value="1"/>
</dbReference>
<dbReference type="PROSITE" id="PS01173">
    <property type="entry name" value="LIPASE_GDXG_HIS"/>
    <property type="match status" value="1"/>
</dbReference>
<feature type="domain" description="Alpha/beta hydrolase fold-3" evidence="3">
    <location>
        <begin position="79"/>
        <end position="285"/>
    </location>
</feature>
<protein>
    <submittedName>
        <fullName evidence="4">Alpha/beta hydrolase</fullName>
    </submittedName>
</protein>
<dbReference type="Pfam" id="PF07859">
    <property type="entry name" value="Abhydrolase_3"/>
    <property type="match status" value="1"/>
</dbReference>
<proteinExistence type="inferred from homology"/>
<dbReference type="InterPro" id="IPR013094">
    <property type="entry name" value="AB_hydrolase_3"/>
</dbReference>
<keyword evidence="2 4" id="KW-0378">Hydrolase</keyword>
<dbReference type="InterPro" id="IPR029058">
    <property type="entry name" value="AB_hydrolase_fold"/>
</dbReference>
<organism evidence="4 5">
    <name type="scientific">Halorussus limi</name>
    <dbReference type="NCBI Taxonomy" id="2938695"/>
    <lineage>
        <taxon>Archaea</taxon>
        <taxon>Methanobacteriati</taxon>
        <taxon>Methanobacteriota</taxon>
        <taxon>Stenosarchaea group</taxon>
        <taxon>Halobacteria</taxon>
        <taxon>Halobacteriales</taxon>
        <taxon>Haladaptataceae</taxon>
        <taxon>Halorussus</taxon>
    </lineage>
</organism>
<dbReference type="InterPro" id="IPR050300">
    <property type="entry name" value="GDXG_lipolytic_enzyme"/>
</dbReference>
<evidence type="ECO:0000256" key="2">
    <source>
        <dbReference type="ARBA" id="ARBA00022801"/>
    </source>
</evidence>
<dbReference type="PANTHER" id="PTHR48081">
    <property type="entry name" value="AB HYDROLASE SUPERFAMILY PROTEIN C4A8.06C"/>
    <property type="match status" value="1"/>
</dbReference>
<reference evidence="4 5" key="1">
    <citation type="submission" date="2022-04" db="EMBL/GenBank/DDBJ databases">
        <title>Diverse halophilic archaea isolated from saline environments.</title>
        <authorList>
            <person name="Cui H.-L."/>
        </authorList>
    </citation>
    <scope>NUCLEOTIDE SEQUENCE [LARGE SCALE GENOMIC DNA]</scope>
    <source>
        <strain evidence="4 5">XZYJT49</strain>
    </source>
</reference>
<dbReference type="PANTHER" id="PTHR48081:SF8">
    <property type="entry name" value="ALPHA_BETA HYDROLASE FOLD-3 DOMAIN-CONTAINING PROTEIN-RELATED"/>
    <property type="match status" value="1"/>
</dbReference>
<dbReference type="FunFam" id="3.40.50.1820:FF:000089">
    <property type="entry name" value="Alpha/beta hydrolase"/>
    <property type="match status" value="1"/>
</dbReference>
<dbReference type="SUPFAM" id="SSF53474">
    <property type="entry name" value="alpha/beta-Hydrolases"/>
    <property type="match status" value="1"/>
</dbReference>
<keyword evidence="5" id="KW-1185">Reference proteome</keyword>
<evidence type="ECO:0000259" key="3">
    <source>
        <dbReference type="Pfam" id="PF07859"/>
    </source>
</evidence>
<dbReference type="AlphaFoldDB" id="A0A8U0HUS1"/>
<dbReference type="InterPro" id="IPR002168">
    <property type="entry name" value="Lipase_GDXG_HIS_AS"/>
</dbReference>
<accession>A0A8U0HUS1</accession>
<dbReference type="KEGG" id="halx:M0R89_01080"/>
<comment type="similarity">
    <text evidence="1">Belongs to the 'GDXG' lipolytic enzyme family.</text>
</comment>
<dbReference type="GO" id="GO:0016787">
    <property type="term" value="F:hydrolase activity"/>
    <property type="evidence" value="ECO:0007669"/>
    <property type="project" value="UniProtKB-KW"/>
</dbReference>
<evidence type="ECO:0000313" key="4">
    <source>
        <dbReference type="EMBL" id="UPV74678.1"/>
    </source>
</evidence>
<sequence length="313" mass="33651">MASEPHPQVQALLDRLEQLGAPDLSTLDPEEARAMFEKLRAGESSEEVGDVTDRTIPGPGGDLPIRVYRPDVEGPHPVLVYFHGGGWVVGSVDSHDSVCRHLTNAADCAVVSVDYRLAPEHPFPEPTEDAVAAVEWVAENGDEIGVDADRLAVGGDSAGGNLAAVAALVARDRGGPDVDRQVLIYPATSARDDWPSVAENDEGYLLTRSEMAWFGDQFFESDLDARNPYAFPLQACDHAGLPPATVVTAGFDPLRDEGRAYAKALADAGVDVTHRNYEGMIHGFVNMLEAPADLDRAHEAIEAIGEDLRESFE</sequence>
<evidence type="ECO:0000256" key="1">
    <source>
        <dbReference type="ARBA" id="ARBA00010515"/>
    </source>
</evidence>
<name>A0A8U0HUS1_9EURY</name>
<dbReference type="Proteomes" id="UP000830729">
    <property type="component" value="Chromosome"/>
</dbReference>
<dbReference type="RefSeq" id="WP_248650723.1">
    <property type="nucleotide sequence ID" value="NZ_CP096659.1"/>
</dbReference>
<gene>
    <name evidence="4" type="ORF">M0R89_01080</name>
</gene>